<proteinExistence type="predicted"/>
<evidence type="ECO:0008006" key="7">
    <source>
        <dbReference type="Google" id="ProtNLM"/>
    </source>
</evidence>
<name>A0A921Z526_MANSE</name>
<dbReference type="Pfam" id="PF02944">
    <property type="entry name" value="BESS"/>
    <property type="match status" value="1"/>
</dbReference>
<sequence>MATEQEVNMKLVREVKKYPCLYDYNVPDYGRKDVVEKAWFEIGKRFNIPGADCKEKWTNIRNVFVRSLRAEKSGSGANKRKPYYLKEVMQFTVPFIKLHRKSKKLPTVINEIVNIKDDEDSTSFAEEASESQYKITGSHSIYTDHNPLEPTPSPQSSVSLPTPSPPLRPEPTPSPTELSTKCRKRGKNTTSVDEDILEHVKSKRARRECHNLEQQPRKMFLLSLLPDVECMNERQMRKFKTRVTQLIENILEDQPSFSENLLASLSRDEGHVNTQSIKTDVE</sequence>
<evidence type="ECO:0000256" key="1">
    <source>
        <dbReference type="PROSITE-ProRule" id="PRU00371"/>
    </source>
</evidence>
<comment type="caution">
    <text evidence="5">The sequence shown here is derived from an EMBL/GenBank/DDBJ whole genome shotgun (WGS) entry which is preliminary data.</text>
</comment>
<organism evidence="5 6">
    <name type="scientific">Manduca sexta</name>
    <name type="common">Tobacco hawkmoth</name>
    <name type="synonym">Tobacco hornworm</name>
    <dbReference type="NCBI Taxonomy" id="7130"/>
    <lineage>
        <taxon>Eukaryota</taxon>
        <taxon>Metazoa</taxon>
        <taxon>Ecdysozoa</taxon>
        <taxon>Arthropoda</taxon>
        <taxon>Hexapoda</taxon>
        <taxon>Insecta</taxon>
        <taxon>Pterygota</taxon>
        <taxon>Neoptera</taxon>
        <taxon>Endopterygota</taxon>
        <taxon>Lepidoptera</taxon>
        <taxon>Glossata</taxon>
        <taxon>Ditrysia</taxon>
        <taxon>Bombycoidea</taxon>
        <taxon>Sphingidae</taxon>
        <taxon>Sphinginae</taxon>
        <taxon>Sphingini</taxon>
        <taxon>Manduca</taxon>
    </lineage>
</organism>
<reference evidence="5" key="2">
    <citation type="submission" date="2020-12" db="EMBL/GenBank/DDBJ databases">
        <authorList>
            <person name="Kanost M."/>
        </authorList>
    </citation>
    <scope>NUCLEOTIDE SEQUENCE</scope>
</reference>
<evidence type="ECO:0000313" key="6">
    <source>
        <dbReference type="Proteomes" id="UP000791440"/>
    </source>
</evidence>
<dbReference type="PROSITE" id="PS51029">
    <property type="entry name" value="MADF"/>
    <property type="match status" value="1"/>
</dbReference>
<evidence type="ECO:0000259" key="3">
    <source>
        <dbReference type="PROSITE" id="PS51029"/>
    </source>
</evidence>
<evidence type="ECO:0000259" key="4">
    <source>
        <dbReference type="PROSITE" id="PS51031"/>
    </source>
</evidence>
<evidence type="ECO:0000313" key="5">
    <source>
        <dbReference type="EMBL" id="KAG6451543.1"/>
    </source>
</evidence>
<dbReference type="GO" id="GO:0006357">
    <property type="term" value="P:regulation of transcription by RNA polymerase II"/>
    <property type="evidence" value="ECO:0007669"/>
    <property type="project" value="TreeGrafter"/>
</dbReference>
<dbReference type="AlphaFoldDB" id="A0A921Z526"/>
<dbReference type="PROSITE" id="PS51031">
    <property type="entry name" value="BESS"/>
    <property type="match status" value="1"/>
</dbReference>
<feature type="domain" description="MADF" evidence="3">
    <location>
        <begin position="10"/>
        <end position="97"/>
    </location>
</feature>
<accession>A0A921Z526</accession>
<dbReference type="GO" id="GO:0005634">
    <property type="term" value="C:nucleus"/>
    <property type="evidence" value="ECO:0007669"/>
    <property type="project" value="UniProtKB-SubCell"/>
</dbReference>
<protein>
    <recommendedName>
        <fullName evidence="7">MADF domain-containing protein</fullName>
    </recommendedName>
</protein>
<dbReference type="SMART" id="SM00595">
    <property type="entry name" value="MADF"/>
    <property type="match status" value="1"/>
</dbReference>
<dbReference type="InterPro" id="IPR006578">
    <property type="entry name" value="MADF-dom"/>
</dbReference>
<dbReference type="Proteomes" id="UP000791440">
    <property type="component" value="Unassembled WGS sequence"/>
</dbReference>
<dbReference type="GO" id="GO:0003677">
    <property type="term" value="F:DNA binding"/>
    <property type="evidence" value="ECO:0007669"/>
    <property type="project" value="InterPro"/>
</dbReference>
<keyword evidence="1" id="KW-0539">Nucleus</keyword>
<feature type="compositionally biased region" description="Pro residues" evidence="2">
    <location>
        <begin position="162"/>
        <end position="174"/>
    </location>
</feature>
<reference evidence="5" key="1">
    <citation type="journal article" date="2016" name="Insect Biochem. Mol. Biol.">
        <title>Multifaceted biological insights from a draft genome sequence of the tobacco hornworm moth, Manduca sexta.</title>
        <authorList>
            <person name="Kanost M.R."/>
            <person name="Arrese E.L."/>
            <person name="Cao X."/>
            <person name="Chen Y.R."/>
            <person name="Chellapilla S."/>
            <person name="Goldsmith M.R."/>
            <person name="Grosse-Wilde E."/>
            <person name="Heckel D.G."/>
            <person name="Herndon N."/>
            <person name="Jiang H."/>
            <person name="Papanicolaou A."/>
            <person name="Qu J."/>
            <person name="Soulages J.L."/>
            <person name="Vogel H."/>
            <person name="Walters J."/>
            <person name="Waterhouse R.M."/>
            <person name="Ahn S.J."/>
            <person name="Almeida F.C."/>
            <person name="An C."/>
            <person name="Aqrawi P."/>
            <person name="Bretschneider A."/>
            <person name="Bryant W.B."/>
            <person name="Bucks S."/>
            <person name="Chao H."/>
            <person name="Chevignon G."/>
            <person name="Christen J.M."/>
            <person name="Clarke D.F."/>
            <person name="Dittmer N.T."/>
            <person name="Ferguson L.C.F."/>
            <person name="Garavelou S."/>
            <person name="Gordon K.H.J."/>
            <person name="Gunaratna R.T."/>
            <person name="Han Y."/>
            <person name="Hauser F."/>
            <person name="He Y."/>
            <person name="Heidel-Fischer H."/>
            <person name="Hirsh A."/>
            <person name="Hu Y."/>
            <person name="Jiang H."/>
            <person name="Kalra D."/>
            <person name="Klinner C."/>
            <person name="Konig C."/>
            <person name="Kovar C."/>
            <person name="Kroll A.R."/>
            <person name="Kuwar S.S."/>
            <person name="Lee S.L."/>
            <person name="Lehman R."/>
            <person name="Li K."/>
            <person name="Li Z."/>
            <person name="Liang H."/>
            <person name="Lovelace S."/>
            <person name="Lu Z."/>
            <person name="Mansfield J.H."/>
            <person name="McCulloch K.J."/>
            <person name="Mathew T."/>
            <person name="Morton B."/>
            <person name="Muzny D.M."/>
            <person name="Neunemann D."/>
            <person name="Ongeri F."/>
            <person name="Pauchet Y."/>
            <person name="Pu L.L."/>
            <person name="Pyrousis I."/>
            <person name="Rao X.J."/>
            <person name="Redding A."/>
            <person name="Roesel C."/>
            <person name="Sanchez-Gracia A."/>
            <person name="Schaack S."/>
            <person name="Shukla A."/>
            <person name="Tetreau G."/>
            <person name="Wang Y."/>
            <person name="Xiong G.H."/>
            <person name="Traut W."/>
            <person name="Walsh T.K."/>
            <person name="Worley K.C."/>
            <person name="Wu D."/>
            <person name="Wu W."/>
            <person name="Wu Y.Q."/>
            <person name="Zhang X."/>
            <person name="Zou Z."/>
            <person name="Zucker H."/>
            <person name="Briscoe A.D."/>
            <person name="Burmester T."/>
            <person name="Clem R.J."/>
            <person name="Feyereisen R."/>
            <person name="Grimmelikhuijzen C.J.P."/>
            <person name="Hamodrakas S.J."/>
            <person name="Hansson B.S."/>
            <person name="Huguet E."/>
            <person name="Jermiin L.S."/>
            <person name="Lan Q."/>
            <person name="Lehman H.K."/>
            <person name="Lorenzen M."/>
            <person name="Merzendorfer H."/>
            <person name="Michalopoulos I."/>
            <person name="Morton D.B."/>
            <person name="Muthukrishnan S."/>
            <person name="Oakeshott J.G."/>
            <person name="Palmer W."/>
            <person name="Park Y."/>
            <person name="Passarelli A.L."/>
            <person name="Rozas J."/>
            <person name="Schwartz L.M."/>
            <person name="Smith W."/>
            <person name="Southgate A."/>
            <person name="Vilcinskas A."/>
            <person name="Vogt R."/>
            <person name="Wang P."/>
            <person name="Werren J."/>
            <person name="Yu X.Q."/>
            <person name="Zhou J.J."/>
            <person name="Brown S.J."/>
            <person name="Scherer S.E."/>
            <person name="Richards S."/>
            <person name="Blissard G.W."/>
        </authorList>
    </citation>
    <scope>NUCLEOTIDE SEQUENCE</scope>
</reference>
<comment type="subcellular location">
    <subcellularLocation>
        <location evidence="1">Nucleus</location>
    </subcellularLocation>
</comment>
<dbReference type="Pfam" id="PF10545">
    <property type="entry name" value="MADF_DNA_bdg"/>
    <property type="match status" value="1"/>
</dbReference>
<keyword evidence="6" id="KW-1185">Reference proteome</keyword>
<dbReference type="PANTHER" id="PTHR12243:SF60">
    <property type="entry name" value="SI:CH211-15D5.12-RELATED"/>
    <property type="match status" value="1"/>
</dbReference>
<feature type="region of interest" description="Disordered" evidence="2">
    <location>
        <begin position="140"/>
        <end position="193"/>
    </location>
</feature>
<gene>
    <name evidence="5" type="ORF">O3G_MSEX007187</name>
</gene>
<dbReference type="InterPro" id="IPR039353">
    <property type="entry name" value="TF_Adf1"/>
</dbReference>
<dbReference type="EMBL" id="JH668409">
    <property type="protein sequence ID" value="KAG6451543.1"/>
    <property type="molecule type" value="Genomic_DNA"/>
</dbReference>
<dbReference type="InterPro" id="IPR004210">
    <property type="entry name" value="BESS_motif"/>
</dbReference>
<evidence type="ECO:0000256" key="2">
    <source>
        <dbReference type="SAM" id="MobiDB-lite"/>
    </source>
</evidence>
<dbReference type="GO" id="GO:0005667">
    <property type="term" value="C:transcription regulator complex"/>
    <property type="evidence" value="ECO:0007669"/>
    <property type="project" value="TreeGrafter"/>
</dbReference>
<dbReference type="PANTHER" id="PTHR12243">
    <property type="entry name" value="MADF DOMAIN TRANSCRIPTION FACTOR"/>
    <property type="match status" value="1"/>
</dbReference>
<feature type="domain" description="BESS" evidence="4">
    <location>
        <begin position="214"/>
        <end position="253"/>
    </location>
</feature>